<dbReference type="EMBL" id="FQWB01000008">
    <property type="protein sequence ID" value="SHG90329.1"/>
    <property type="molecule type" value="Genomic_DNA"/>
</dbReference>
<evidence type="ECO:0000313" key="2">
    <source>
        <dbReference type="Proteomes" id="UP000184516"/>
    </source>
</evidence>
<keyword evidence="2" id="KW-1185">Reference proteome</keyword>
<gene>
    <name evidence="1" type="ORF">SAMN05443549_10881</name>
</gene>
<sequence length="44" mass="5050">MDTIIKLEKISQRNTLKGIETLHPLISVFDNTDTENLPNHSRCI</sequence>
<dbReference type="STRING" id="468056.SAMN05443549_10881"/>
<evidence type="ECO:0000313" key="1">
    <source>
        <dbReference type="EMBL" id="SHG90329.1"/>
    </source>
</evidence>
<dbReference type="RefSeq" id="WP_262987420.1">
    <property type="nucleotide sequence ID" value="NZ_FQWB01000008.1"/>
</dbReference>
<name>A0A1M5NM92_9FLAO</name>
<protein>
    <submittedName>
        <fullName evidence="1">Uncharacterized protein</fullName>
    </submittedName>
</protein>
<dbReference type="AlphaFoldDB" id="A0A1M5NM92"/>
<reference evidence="2" key="1">
    <citation type="submission" date="2016-11" db="EMBL/GenBank/DDBJ databases">
        <authorList>
            <person name="Varghese N."/>
            <person name="Submissions S."/>
        </authorList>
    </citation>
    <scope>NUCLEOTIDE SEQUENCE [LARGE SCALE GENOMIC DNA]</scope>
    <source>
        <strain evidence="2">DSM 19978</strain>
    </source>
</reference>
<dbReference type="Proteomes" id="UP000184516">
    <property type="component" value="Unassembled WGS sequence"/>
</dbReference>
<organism evidence="1 2">
    <name type="scientific">Flavobacterium fluvii</name>
    <dbReference type="NCBI Taxonomy" id="468056"/>
    <lineage>
        <taxon>Bacteria</taxon>
        <taxon>Pseudomonadati</taxon>
        <taxon>Bacteroidota</taxon>
        <taxon>Flavobacteriia</taxon>
        <taxon>Flavobacteriales</taxon>
        <taxon>Flavobacteriaceae</taxon>
        <taxon>Flavobacterium</taxon>
    </lineage>
</organism>
<proteinExistence type="predicted"/>
<accession>A0A1M5NM92</accession>